<dbReference type="RefSeq" id="WP_396638761.1">
    <property type="nucleotide sequence ID" value="NZ_JBIQWL010000001.1"/>
</dbReference>
<dbReference type="Proteomes" id="UP001610861">
    <property type="component" value="Unassembled WGS sequence"/>
</dbReference>
<feature type="region of interest" description="Disordered" evidence="1">
    <location>
        <begin position="1"/>
        <end position="50"/>
    </location>
</feature>
<protein>
    <submittedName>
        <fullName evidence="2">Uncharacterized protein</fullName>
    </submittedName>
</protein>
<feature type="compositionally biased region" description="Basic and acidic residues" evidence="1">
    <location>
        <begin position="30"/>
        <end position="50"/>
    </location>
</feature>
<comment type="caution">
    <text evidence="2">The sequence shown here is derived from an EMBL/GenBank/DDBJ whole genome shotgun (WGS) entry which is preliminary data.</text>
</comment>
<proteinExistence type="predicted"/>
<keyword evidence="3" id="KW-1185">Reference proteome</keyword>
<evidence type="ECO:0000313" key="3">
    <source>
        <dbReference type="Proteomes" id="UP001610861"/>
    </source>
</evidence>
<gene>
    <name evidence="2" type="ORF">ACH3VR_00355</name>
</gene>
<accession>A0ABW7Q1V0</accession>
<feature type="compositionally biased region" description="Basic and acidic residues" evidence="1">
    <location>
        <begin position="1"/>
        <end position="20"/>
    </location>
</feature>
<evidence type="ECO:0000256" key="1">
    <source>
        <dbReference type="SAM" id="MobiDB-lite"/>
    </source>
</evidence>
<dbReference type="EMBL" id="JBIQWL010000001">
    <property type="protein sequence ID" value="MFH8248801.1"/>
    <property type="molecule type" value="Genomic_DNA"/>
</dbReference>
<reference evidence="2 3" key="1">
    <citation type="submission" date="2024-09" db="EMBL/GenBank/DDBJ databases">
        <authorList>
            <person name="Pan X."/>
        </authorList>
    </citation>
    <scope>NUCLEOTIDE SEQUENCE [LARGE SCALE GENOMIC DNA]</scope>
    <source>
        <strain evidence="2 3">B2969</strain>
    </source>
</reference>
<evidence type="ECO:0000313" key="2">
    <source>
        <dbReference type="EMBL" id="MFH8248801.1"/>
    </source>
</evidence>
<name>A0ABW7Q1V0_9MICO</name>
<organism evidence="2 3">
    <name type="scientific">Microbacterium alkaliflavum</name>
    <dbReference type="NCBI Taxonomy" id="3248839"/>
    <lineage>
        <taxon>Bacteria</taxon>
        <taxon>Bacillati</taxon>
        <taxon>Actinomycetota</taxon>
        <taxon>Actinomycetes</taxon>
        <taxon>Micrococcales</taxon>
        <taxon>Microbacteriaceae</taxon>
        <taxon>Microbacterium</taxon>
    </lineage>
</organism>
<sequence length="478" mass="51284">MARDDDQQHPVLSEKEDAAQRGDNPPGSFGHEDTPKGDLDPNWKPNTDNRDAAQGLIREIGKERRPHREDVYPYLLIRAYSPGDRGARPTWPPIPCWESPDILLIDAAYTGPFTPAQLVASPTAGRRYRVFVRVWNLGLLPAIGVHVRAWYVNPGFFGGDPSNPAYQPHLIGGAMVNLDDRTRPGAVQLVELAETWDIPSDLTGHECLMASASCPLDAWGGALDANHDRHVGQRNLQILAGSDDAKALFFGLGALVTKTGTLELVHGGAAVMPLLHALGDARTEFGPAARLRAPKEIRLGVGIGAAGTHLLTMFLTDRGWLVADSARVWALAVELGLVRHEDRPGVAGRLGAHDRLAGHDRPGALNPPSAAGRLGRQDLGAALGDRAAPHPFATPLATRRLIERMGPDRFDKLGVVVKGEPGEALLEGMQQLWGLKGLSAHDLAAALADGGPWAHLLRFAHTDPERKDAGGYSVTVVG</sequence>